<dbReference type="EMBL" id="OCND01000002">
    <property type="protein sequence ID" value="SOD53629.1"/>
    <property type="molecule type" value="Genomic_DNA"/>
</dbReference>
<dbReference type="AlphaFoldDB" id="A0A286D4Q3"/>
<accession>A0A286D4Q3</accession>
<organism evidence="1 2">
    <name type="scientific">Pseudoxanthomonas wuyuanensis</name>
    <dbReference type="NCBI Taxonomy" id="1073196"/>
    <lineage>
        <taxon>Bacteria</taxon>
        <taxon>Pseudomonadati</taxon>
        <taxon>Pseudomonadota</taxon>
        <taxon>Gammaproteobacteria</taxon>
        <taxon>Lysobacterales</taxon>
        <taxon>Lysobacteraceae</taxon>
        <taxon>Pseudoxanthomonas</taxon>
    </lineage>
</organism>
<evidence type="ECO:0000313" key="1">
    <source>
        <dbReference type="EMBL" id="SOD53629.1"/>
    </source>
</evidence>
<keyword evidence="2" id="KW-1185">Reference proteome</keyword>
<dbReference type="Proteomes" id="UP000219374">
    <property type="component" value="Unassembled WGS sequence"/>
</dbReference>
<evidence type="ECO:0000313" key="2">
    <source>
        <dbReference type="Proteomes" id="UP000219374"/>
    </source>
</evidence>
<protein>
    <submittedName>
        <fullName evidence="1">Uncharacterized protein</fullName>
    </submittedName>
</protein>
<gene>
    <name evidence="1" type="ORF">SAMN06296416_102508</name>
</gene>
<reference evidence="1 2" key="1">
    <citation type="submission" date="2017-09" db="EMBL/GenBank/DDBJ databases">
        <authorList>
            <person name="Ehlers B."/>
            <person name="Leendertz F.H."/>
        </authorList>
    </citation>
    <scope>NUCLEOTIDE SEQUENCE [LARGE SCALE GENOMIC DNA]</scope>
    <source>
        <strain evidence="1 2">CGMCC 1.10978</strain>
    </source>
</reference>
<sequence length="85" mass="9975">MTRYRDRYEIGARVRTTRASANFFAKGQHGTVIASSGDGNYRVRFDRGDAWWLNEAEFKRIPERRASYVERLALAWHRILRGSRA</sequence>
<name>A0A286D4Q3_9GAMM</name>
<dbReference type="RefSeq" id="WP_097121246.1">
    <property type="nucleotide sequence ID" value="NZ_OCND01000002.1"/>
</dbReference>
<proteinExistence type="predicted"/>